<comment type="caution">
    <text evidence="2">The sequence shown here is derived from an EMBL/GenBank/DDBJ whole genome shotgun (WGS) entry which is preliminary data.</text>
</comment>
<dbReference type="PANTHER" id="PTHR13696">
    <property type="entry name" value="P-LOOP CONTAINING NUCLEOSIDE TRIPHOSPHATE HYDROLASE"/>
    <property type="match status" value="1"/>
</dbReference>
<protein>
    <submittedName>
        <fullName evidence="2">ParA family protein</fullName>
    </submittedName>
</protein>
<evidence type="ECO:0000259" key="1">
    <source>
        <dbReference type="Pfam" id="PF13614"/>
    </source>
</evidence>
<proteinExistence type="predicted"/>
<dbReference type="PANTHER" id="PTHR13696:SF52">
    <property type="entry name" value="PARA FAMILY PROTEIN CT_582"/>
    <property type="match status" value="1"/>
</dbReference>
<reference evidence="2" key="1">
    <citation type="submission" date="2023-06" db="EMBL/GenBank/DDBJ databases">
        <title>lsaBGC provides a comprehensive framework for evolutionary analysis of biosynthetic gene clusters within focal taxa.</title>
        <authorList>
            <person name="Salamzade R."/>
            <person name="Sandstrom S."/>
            <person name="Kalan L.R."/>
        </authorList>
    </citation>
    <scope>NUCLEOTIDE SEQUENCE</scope>
    <source>
        <strain evidence="2">P3-SID899</strain>
    </source>
</reference>
<dbReference type="CDD" id="cd02042">
    <property type="entry name" value="ParAB_family"/>
    <property type="match status" value="1"/>
</dbReference>
<evidence type="ECO:0000313" key="3">
    <source>
        <dbReference type="Proteomes" id="UP001205867"/>
    </source>
</evidence>
<sequence length="260" mass="27895">MRTLMVYSEAGGVAKTTSAVSLAMSWVEQGRQVVLIDLDPRAAATKWVDVEPTEPGLHIGAVIGNPDPTGWVQDLAVPSGWHENLRMVPSDRSLSHQESDRADHAHLRLRMALSDLQADLVVIDCPNRQGGPLTQNAFTASDGVIYAARPTSDGCDGVHGARQSVAAFKQSMALLGAADRLTEVGIVVSDYRDHITPKDQTVAVEELRETGLLLTPLVPARSIVPKARLACDWLGRYEKGEPVASAYADLAAAISERITA</sequence>
<dbReference type="Proteomes" id="UP001205867">
    <property type="component" value="Unassembled WGS sequence"/>
</dbReference>
<accession>A0AAP3EUA4</accession>
<gene>
    <name evidence="2" type="ORF">M3A82_006885</name>
</gene>
<dbReference type="Pfam" id="PF13614">
    <property type="entry name" value="AAA_31"/>
    <property type="match status" value="1"/>
</dbReference>
<dbReference type="InterPro" id="IPR027417">
    <property type="entry name" value="P-loop_NTPase"/>
</dbReference>
<dbReference type="Gene3D" id="3.40.50.300">
    <property type="entry name" value="P-loop containing nucleotide triphosphate hydrolases"/>
    <property type="match status" value="1"/>
</dbReference>
<dbReference type="InterPro" id="IPR050678">
    <property type="entry name" value="DNA_Partitioning_ATPase"/>
</dbReference>
<evidence type="ECO:0000313" key="2">
    <source>
        <dbReference type="EMBL" id="MCV7629063.1"/>
    </source>
</evidence>
<feature type="domain" description="AAA" evidence="1">
    <location>
        <begin position="1"/>
        <end position="170"/>
    </location>
</feature>
<dbReference type="RefSeq" id="WP_406922063.1">
    <property type="nucleotide sequence ID" value="NZ_JBIQED010000028.1"/>
</dbReference>
<dbReference type="InterPro" id="IPR025669">
    <property type="entry name" value="AAA_dom"/>
</dbReference>
<name>A0AAP3EUA4_MICLU</name>
<organism evidence="2 3">
    <name type="scientific">Micrococcus luteus</name>
    <name type="common">Micrococcus lysodeikticus</name>
    <dbReference type="NCBI Taxonomy" id="1270"/>
    <lineage>
        <taxon>Bacteria</taxon>
        <taxon>Bacillati</taxon>
        <taxon>Actinomycetota</taxon>
        <taxon>Actinomycetes</taxon>
        <taxon>Micrococcales</taxon>
        <taxon>Micrococcaceae</taxon>
        <taxon>Micrococcus</taxon>
    </lineage>
</organism>
<dbReference type="SUPFAM" id="SSF52540">
    <property type="entry name" value="P-loop containing nucleoside triphosphate hydrolases"/>
    <property type="match status" value="1"/>
</dbReference>
<dbReference type="EMBL" id="JALXKZ020000013">
    <property type="protein sequence ID" value="MCV7629063.1"/>
    <property type="molecule type" value="Genomic_DNA"/>
</dbReference>
<dbReference type="AlphaFoldDB" id="A0AAP3EUA4"/>